<feature type="transmembrane region" description="Helical" evidence="6">
    <location>
        <begin position="167"/>
        <end position="190"/>
    </location>
</feature>
<feature type="transmembrane region" description="Helical" evidence="6">
    <location>
        <begin position="252"/>
        <end position="269"/>
    </location>
</feature>
<reference evidence="8" key="1">
    <citation type="journal article" date="2019" name="Int. J. Syst. Evol. Microbiol.">
        <title>The Global Catalogue of Microorganisms (GCM) 10K type strain sequencing project: providing services to taxonomists for standard genome sequencing and annotation.</title>
        <authorList>
            <consortium name="The Broad Institute Genomics Platform"/>
            <consortium name="The Broad Institute Genome Sequencing Center for Infectious Disease"/>
            <person name="Wu L."/>
            <person name="Ma J."/>
        </authorList>
    </citation>
    <scope>NUCLEOTIDE SEQUENCE [LARGE SCALE GENOMIC DNA]</scope>
    <source>
        <strain evidence="8">JCM 17705</strain>
    </source>
</reference>
<feature type="transmembrane region" description="Helical" evidence="6">
    <location>
        <begin position="210"/>
        <end position="232"/>
    </location>
</feature>
<feature type="transmembrane region" description="Helical" evidence="6">
    <location>
        <begin position="382"/>
        <end position="401"/>
    </location>
</feature>
<evidence type="ECO:0000256" key="1">
    <source>
        <dbReference type="ARBA" id="ARBA00004651"/>
    </source>
</evidence>
<feature type="transmembrane region" description="Helical" evidence="6">
    <location>
        <begin position="358"/>
        <end position="376"/>
    </location>
</feature>
<comment type="subcellular location">
    <subcellularLocation>
        <location evidence="1">Cell membrane</location>
        <topology evidence="1">Multi-pass membrane protein</topology>
    </subcellularLocation>
</comment>
<sequence length="473" mass="53041">MGIRKNMISNLLLTSSAIVFPLITFPYVTRTLSAGSIGKYFFMDAISQYLIIFSAVGIPYYGIREISKVKDEPAARSKLVAELLLIQITLALAFSVLLLFAPSVVPSLTNDSTLVKVACVNIICSAFLMEWFYQGIENFTYITGRSMIIKVISVISILLMVKQSDDYLIYYAISTMVIVLNAALNLFNYLKKHYRPFNEGLAFRTHFKPLLILFSINVSVSIYAILDTIILGMLTNPETVSFYNVPLKLVRIFWMVVNGAGMVLIPRIAGYFASKDMDAIQNIMRKSLSIVFLLTLPFCCFCMLFPMEILTIISGKQYLFAANTLRILSVLPFIIALCNVCGTQFLMPIGQENKILHATLLGLVVSLCFNFLLIPYLKFTGAAIACVLAESTVCLYIVISASKRIKLSVDRALLIHILISLGIAVLLRWILSNWISGLALIMTDVLVYVLTFILLQFTYFKNEFIFSLVKTRN</sequence>
<gene>
    <name evidence="7" type="ORF">GCM10023149_30630</name>
</gene>
<dbReference type="CDD" id="cd13128">
    <property type="entry name" value="MATE_Wzx_like"/>
    <property type="match status" value="1"/>
</dbReference>
<evidence type="ECO:0000256" key="2">
    <source>
        <dbReference type="ARBA" id="ARBA00022475"/>
    </source>
</evidence>
<organism evidence="7 8">
    <name type="scientific">Mucilaginibacter gynuensis</name>
    <dbReference type="NCBI Taxonomy" id="1302236"/>
    <lineage>
        <taxon>Bacteria</taxon>
        <taxon>Pseudomonadati</taxon>
        <taxon>Bacteroidota</taxon>
        <taxon>Sphingobacteriia</taxon>
        <taxon>Sphingobacteriales</taxon>
        <taxon>Sphingobacteriaceae</taxon>
        <taxon>Mucilaginibacter</taxon>
    </lineage>
</organism>
<dbReference type="Pfam" id="PF01943">
    <property type="entry name" value="Polysacc_synt"/>
    <property type="match status" value="1"/>
</dbReference>
<evidence type="ECO:0000256" key="3">
    <source>
        <dbReference type="ARBA" id="ARBA00022692"/>
    </source>
</evidence>
<feature type="transmembrane region" description="Helical" evidence="6">
    <location>
        <begin position="290"/>
        <end position="313"/>
    </location>
</feature>
<evidence type="ECO:0000313" key="7">
    <source>
        <dbReference type="EMBL" id="GAA4327299.1"/>
    </source>
</evidence>
<dbReference type="InterPro" id="IPR002797">
    <property type="entry name" value="Polysacc_synth"/>
</dbReference>
<comment type="caution">
    <text evidence="7">The sequence shown here is derived from an EMBL/GenBank/DDBJ whole genome shotgun (WGS) entry which is preliminary data.</text>
</comment>
<dbReference type="PANTHER" id="PTHR30250:SF11">
    <property type="entry name" value="O-ANTIGEN TRANSPORTER-RELATED"/>
    <property type="match status" value="1"/>
</dbReference>
<feature type="transmembrane region" description="Helical" evidence="6">
    <location>
        <begin position="40"/>
        <end position="62"/>
    </location>
</feature>
<dbReference type="Proteomes" id="UP001500582">
    <property type="component" value="Unassembled WGS sequence"/>
</dbReference>
<dbReference type="RefSeq" id="WP_345211998.1">
    <property type="nucleotide sequence ID" value="NZ_BAABFT010000007.1"/>
</dbReference>
<evidence type="ECO:0000256" key="4">
    <source>
        <dbReference type="ARBA" id="ARBA00022989"/>
    </source>
</evidence>
<dbReference type="EMBL" id="BAABFT010000007">
    <property type="protein sequence ID" value="GAA4327299.1"/>
    <property type="molecule type" value="Genomic_DNA"/>
</dbReference>
<evidence type="ECO:0000256" key="5">
    <source>
        <dbReference type="ARBA" id="ARBA00023136"/>
    </source>
</evidence>
<dbReference type="InterPro" id="IPR050833">
    <property type="entry name" value="Poly_Biosynth_Transport"/>
</dbReference>
<feature type="transmembrane region" description="Helical" evidence="6">
    <location>
        <begin position="413"/>
        <end position="431"/>
    </location>
</feature>
<evidence type="ECO:0000256" key="6">
    <source>
        <dbReference type="SAM" id="Phobius"/>
    </source>
</evidence>
<keyword evidence="8" id="KW-1185">Reference proteome</keyword>
<accession>A0ABP8GMZ8</accession>
<feature type="transmembrane region" description="Helical" evidence="6">
    <location>
        <begin position="83"/>
        <end position="101"/>
    </location>
</feature>
<feature type="transmembrane region" description="Helical" evidence="6">
    <location>
        <begin position="437"/>
        <end position="460"/>
    </location>
</feature>
<protein>
    <submittedName>
        <fullName evidence="7">Flippase</fullName>
    </submittedName>
</protein>
<feature type="transmembrane region" description="Helical" evidence="6">
    <location>
        <begin position="7"/>
        <end position="28"/>
    </location>
</feature>
<proteinExistence type="predicted"/>
<keyword evidence="5 6" id="KW-0472">Membrane</keyword>
<evidence type="ECO:0000313" key="8">
    <source>
        <dbReference type="Proteomes" id="UP001500582"/>
    </source>
</evidence>
<keyword evidence="2" id="KW-1003">Cell membrane</keyword>
<name>A0ABP8GMZ8_9SPHI</name>
<keyword evidence="3 6" id="KW-0812">Transmembrane</keyword>
<feature type="transmembrane region" description="Helical" evidence="6">
    <location>
        <begin position="325"/>
        <end position="346"/>
    </location>
</feature>
<dbReference type="PANTHER" id="PTHR30250">
    <property type="entry name" value="PST FAMILY PREDICTED COLANIC ACID TRANSPORTER"/>
    <property type="match status" value="1"/>
</dbReference>
<keyword evidence="4 6" id="KW-1133">Transmembrane helix</keyword>